<dbReference type="Gene3D" id="2.40.30.200">
    <property type="match status" value="1"/>
</dbReference>
<keyword evidence="3" id="KW-0614">Plasmid</keyword>
<dbReference type="RefSeq" id="WP_011930402.1">
    <property type="nucleotide sequence ID" value="NC_009466.1"/>
</dbReference>
<dbReference type="InterPro" id="IPR008841">
    <property type="entry name" value="Siphovirus-type_tail_N"/>
</dbReference>
<dbReference type="HOGENOM" id="CLU_083267_1_0_9"/>
<name>A5F9K9_CLOK5</name>
<dbReference type="eggNOG" id="COG4722">
    <property type="taxonomic scope" value="Bacteria"/>
</dbReference>
<feature type="domain" description="Siphovirus-type tail component RIFT-related" evidence="1">
    <location>
        <begin position="10"/>
        <end position="130"/>
    </location>
</feature>
<dbReference type="EMBL" id="CP000674">
    <property type="protein sequence ID" value="ABQ23655.1"/>
    <property type="molecule type" value="Genomic_DNA"/>
</dbReference>
<dbReference type="AlphaFoldDB" id="A5F9K9"/>
<dbReference type="KEGG" id="ckl:CKL_4056"/>
<dbReference type="Gene3D" id="2.60.120.860">
    <property type="match status" value="1"/>
</dbReference>
<geneLocation type="plasmid" evidence="3 4">
    <name>pCKL555A</name>
</geneLocation>
<reference evidence="3 4" key="1">
    <citation type="journal article" date="2008" name="Proc. Natl. Acad. Sci. U.S.A.">
        <title>The genome of Clostridium kluyveri, a strict anaerobe with unique metabolic features.</title>
        <authorList>
            <person name="Seedorf H."/>
            <person name="Fricke W.F."/>
            <person name="Veith B."/>
            <person name="Brueggemann H."/>
            <person name="Liesegang H."/>
            <person name="Strittmatter A."/>
            <person name="Miethke M."/>
            <person name="Buckel W."/>
            <person name="Hinderberger J."/>
            <person name="Li F."/>
            <person name="Hagemeier C."/>
            <person name="Thauer R.K."/>
            <person name="Gottschalk G."/>
        </authorList>
    </citation>
    <scope>NUCLEOTIDE SEQUENCE [LARGE SCALE GENOMIC DNA]</scope>
    <source>
        <strain evidence="4">ATCC 8527 / DSM 555 / NCIMB 10680</strain>
        <plasmid evidence="3 4">pCKL555A</plasmid>
    </source>
</reference>
<organism evidence="3 4">
    <name type="scientific">Clostridium kluyveri (strain ATCC 8527 / DSM 555 / NBRC 12016 / NCIMB 10680 / K1)</name>
    <dbReference type="NCBI Taxonomy" id="431943"/>
    <lineage>
        <taxon>Bacteria</taxon>
        <taxon>Bacillati</taxon>
        <taxon>Bacillota</taxon>
        <taxon>Clostridia</taxon>
        <taxon>Eubacteriales</taxon>
        <taxon>Clostridiaceae</taxon>
        <taxon>Clostridium</taxon>
    </lineage>
</organism>
<evidence type="ECO:0000313" key="3">
    <source>
        <dbReference type="EMBL" id="ABQ23655.1"/>
    </source>
</evidence>
<dbReference type="Pfam" id="PF22768">
    <property type="entry name" value="SPP1_Dit"/>
    <property type="match status" value="1"/>
</dbReference>
<evidence type="ECO:0000259" key="1">
    <source>
        <dbReference type="Pfam" id="PF05709"/>
    </source>
</evidence>
<dbReference type="Pfam" id="PF05709">
    <property type="entry name" value="Sipho_tail"/>
    <property type="match status" value="1"/>
</dbReference>
<protein>
    <submittedName>
        <fullName evidence="3">Phage related protein</fullName>
    </submittedName>
</protein>
<proteinExistence type="predicted"/>
<dbReference type="Proteomes" id="UP000002411">
    <property type="component" value="Plasmid pCKL555A"/>
</dbReference>
<evidence type="ECO:0000259" key="2">
    <source>
        <dbReference type="Pfam" id="PF22768"/>
    </source>
</evidence>
<sequence length="290" mass="32531">MQQIIYINSRGQSITLGNSCPFVLEKIDGTGGTKSTLLTTKAPGQDGKSHHGTLLEERTLNITGYICGNSLEDMDTKKQQLCSIFNPKFKGKLIYTNNIGEHTTGCIVQDSPTFKDRTSTIQQFLIQLFCPEPYWKELEEIKNEMAQWVGDFMFPLEIPEETGIEMGHRVSTLIANCLNVGDAECPIRVEFKALATVVNPSILNVYTQDFIKVKRTLTVGDMLVIDTSFGNKRVEMIKTNGVIQNVFNYITLDTTFLQLDVGDNLLRYDAEEGIDNLEVGIYYTPKYVGV</sequence>
<dbReference type="InterPro" id="IPR054738">
    <property type="entry name" value="Siphovirus-type_tail_C"/>
</dbReference>
<gene>
    <name evidence="3" type="ordered locus">CKL_4056</name>
</gene>
<keyword evidence="4" id="KW-1185">Reference proteome</keyword>
<evidence type="ECO:0000313" key="4">
    <source>
        <dbReference type="Proteomes" id="UP000002411"/>
    </source>
</evidence>
<accession>A5F9K9</accession>
<feature type="domain" description="Siphovirus-type tail component C-terminal" evidence="2">
    <location>
        <begin position="181"/>
        <end position="287"/>
    </location>
</feature>